<dbReference type="EMBL" id="RAQO01000001">
    <property type="protein sequence ID" value="RKF22190.1"/>
    <property type="molecule type" value="Genomic_DNA"/>
</dbReference>
<protein>
    <submittedName>
        <fullName evidence="2">Uncharacterized protein</fullName>
    </submittedName>
</protein>
<keyword evidence="1" id="KW-0472">Membrane</keyword>
<name>A0A420ENC7_9ALTE</name>
<sequence>MNLIWALFRPILTSLWNLSVLYGFWVIAWVYSAFIQTPMYQFDEGVNAHKFAIVVLYILYICLWKWLNCNALRLYHTHRT</sequence>
<reference evidence="2 3" key="1">
    <citation type="submission" date="2018-09" db="EMBL/GenBank/DDBJ databases">
        <authorList>
            <person name="Wang Z."/>
        </authorList>
    </citation>
    <scope>NUCLEOTIDE SEQUENCE [LARGE SCALE GENOMIC DNA]</scope>
    <source>
        <strain evidence="2 3">ALS 81</strain>
    </source>
</reference>
<feature type="transmembrane region" description="Helical" evidence="1">
    <location>
        <begin position="51"/>
        <end position="67"/>
    </location>
</feature>
<evidence type="ECO:0000313" key="2">
    <source>
        <dbReference type="EMBL" id="RKF22190.1"/>
    </source>
</evidence>
<keyword evidence="1" id="KW-1133">Transmembrane helix</keyword>
<feature type="transmembrane region" description="Helical" evidence="1">
    <location>
        <begin position="12"/>
        <end position="31"/>
    </location>
</feature>
<keyword evidence="3" id="KW-1185">Reference proteome</keyword>
<dbReference type="AlphaFoldDB" id="A0A420ENC7"/>
<comment type="caution">
    <text evidence="2">The sequence shown here is derived from an EMBL/GenBank/DDBJ whole genome shotgun (WGS) entry which is preliminary data.</text>
</comment>
<dbReference type="Proteomes" id="UP000286482">
    <property type="component" value="Unassembled WGS sequence"/>
</dbReference>
<keyword evidence="1" id="KW-0812">Transmembrane</keyword>
<evidence type="ECO:0000313" key="3">
    <source>
        <dbReference type="Proteomes" id="UP000286482"/>
    </source>
</evidence>
<evidence type="ECO:0000256" key="1">
    <source>
        <dbReference type="SAM" id="Phobius"/>
    </source>
</evidence>
<gene>
    <name evidence="2" type="ORF">DBZ36_00660</name>
</gene>
<accession>A0A420ENC7</accession>
<organism evidence="2 3">
    <name type="scientific">Alginatibacterium sediminis</name>
    <dbReference type="NCBI Taxonomy" id="2164068"/>
    <lineage>
        <taxon>Bacteria</taxon>
        <taxon>Pseudomonadati</taxon>
        <taxon>Pseudomonadota</taxon>
        <taxon>Gammaproteobacteria</taxon>
        <taxon>Alteromonadales</taxon>
        <taxon>Alteromonadaceae</taxon>
        <taxon>Alginatibacterium</taxon>
    </lineage>
</organism>
<proteinExistence type="predicted"/>